<accession>A0A066RQ32</accession>
<dbReference type="OrthoDB" id="9802424at2"/>
<proteinExistence type="predicted"/>
<dbReference type="InterPro" id="IPR037483">
    <property type="entry name" value="YjjU-like"/>
</dbReference>
<evidence type="ECO:0000256" key="1">
    <source>
        <dbReference type="ARBA" id="ARBA00022801"/>
    </source>
</evidence>
<feature type="short sequence motif" description="GXSXG" evidence="4">
    <location>
        <begin position="39"/>
        <end position="43"/>
    </location>
</feature>
<dbReference type="InterPro" id="IPR045943">
    <property type="entry name" value="DUF6363"/>
</dbReference>
<dbReference type="PANTHER" id="PTHR14226:SF25">
    <property type="entry name" value="PHOSPHOESTERASE"/>
    <property type="match status" value="1"/>
</dbReference>
<dbReference type="PANTHER" id="PTHR14226">
    <property type="entry name" value="NEUROPATHY TARGET ESTERASE/SWISS CHEESE D.MELANOGASTER"/>
    <property type="match status" value="1"/>
</dbReference>
<dbReference type="SUPFAM" id="SSF52151">
    <property type="entry name" value="FabD/lysophospholipase-like"/>
    <property type="match status" value="1"/>
</dbReference>
<evidence type="ECO:0000313" key="6">
    <source>
        <dbReference type="EMBL" id="KDM89782.1"/>
    </source>
</evidence>
<keyword evidence="7" id="KW-1185">Reference proteome</keyword>
<dbReference type="InterPro" id="IPR016035">
    <property type="entry name" value="Acyl_Trfase/lysoPLipase"/>
</dbReference>
<evidence type="ECO:0000259" key="5">
    <source>
        <dbReference type="PROSITE" id="PS51635"/>
    </source>
</evidence>
<dbReference type="CDD" id="cd07208">
    <property type="entry name" value="Pat_hypo_Ecoli_yjju_like"/>
    <property type="match status" value="1"/>
</dbReference>
<comment type="caution">
    <text evidence="6">The sequence shown here is derived from an EMBL/GenBank/DDBJ whole genome shotgun (WGS) entry which is preliminary data.</text>
</comment>
<dbReference type="STRING" id="1654360.EA58_20230"/>
<name>A0A066RQ32_9GAMM</name>
<dbReference type="Pfam" id="PF19890">
    <property type="entry name" value="DUF6363"/>
    <property type="match status" value="1"/>
</dbReference>
<dbReference type="Pfam" id="PF01734">
    <property type="entry name" value="Patatin"/>
    <property type="match status" value="1"/>
</dbReference>
<gene>
    <name evidence="6" type="ORF">EA58_20230</name>
</gene>
<feature type="short sequence motif" description="DGA/G" evidence="4">
    <location>
        <begin position="159"/>
        <end position="161"/>
    </location>
</feature>
<reference evidence="6 7" key="1">
    <citation type="submission" date="2014-04" db="EMBL/GenBank/DDBJ databases">
        <title>Draft genome sequence of Photobacterium halotolerans S2753: a solonamide, ngercheumicin and holomycin producer.</title>
        <authorList>
            <person name="Machado H.R."/>
            <person name="Gram L."/>
        </authorList>
    </citation>
    <scope>NUCLEOTIDE SEQUENCE [LARGE SCALE GENOMIC DNA]</scope>
    <source>
        <strain evidence="6 7">S2753</strain>
    </source>
</reference>
<dbReference type="Gene3D" id="3.40.1090.10">
    <property type="entry name" value="Cytosolic phospholipase A2 catalytic domain"/>
    <property type="match status" value="2"/>
</dbReference>
<keyword evidence="2 4" id="KW-0442">Lipid degradation</keyword>
<protein>
    <submittedName>
        <fullName evidence="6">Phospholipase</fullName>
    </submittedName>
</protein>
<keyword evidence="1 4" id="KW-0378">Hydrolase</keyword>
<dbReference type="AlphaFoldDB" id="A0A066RQ32"/>
<dbReference type="InterPro" id="IPR050301">
    <property type="entry name" value="NTE"/>
</dbReference>
<sequence>MKKNKALVVEGGAMRGIFASGVLDAFMEDDFHPYDLAIGVSAGASNLLGYLANQPKRSYRVITQLATDKRFFNPSRFLRGGNLLDVKWLVEESMRLYPLDQHRLFGKTALIAATTNIETGQADYYHVNEDNVSHVIEATSALPVAYKETPCFSGGCYTDGGVADSIPVREAYRRGARDITVILSHPLSYQMKPAKHPWLIQKLFARQPQIAGAMLKRSDNYNASLDFIRNPPQDATIRVIAPPENFSVKRLTMRKPTLDEGYQMGLKAGMLHIHRRRDLNGSHEEDCHFCL</sequence>
<dbReference type="Proteomes" id="UP000027192">
    <property type="component" value="Unassembled WGS sequence"/>
</dbReference>
<dbReference type="RefSeq" id="WP_036757041.1">
    <property type="nucleotide sequence ID" value="NZ_JAGSGC010000022.1"/>
</dbReference>
<evidence type="ECO:0000256" key="2">
    <source>
        <dbReference type="ARBA" id="ARBA00022963"/>
    </source>
</evidence>
<dbReference type="GO" id="GO:0016787">
    <property type="term" value="F:hydrolase activity"/>
    <property type="evidence" value="ECO:0007669"/>
    <property type="project" value="UniProtKB-UniRule"/>
</dbReference>
<dbReference type="GO" id="GO:0016042">
    <property type="term" value="P:lipid catabolic process"/>
    <property type="evidence" value="ECO:0007669"/>
    <property type="project" value="UniProtKB-UniRule"/>
</dbReference>
<feature type="active site" description="Nucleophile" evidence="4">
    <location>
        <position position="41"/>
    </location>
</feature>
<organism evidence="6 7">
    <name type="scientific">Photobacterium galatheae</name>
    <dbReference type="NCBI Taxonomy" id="1654360"/>
    <lineage>
        <taxon>Bacteria</taxon>
        <taxon>Pseudomonadati</taxon>
        <taxon>Pseudomonadota</taxon>
        <taxon>Gammaproteobacteria</taxon>
        <taxon>Vibrionales</taxon>
        <taxon>Vibrionaceae</taxon>
        <taxon>Photobacterium</taxon>
    </lineage>
</organism>
<dbReference type="InterPro" id="IPR002641">
    <property type="entry name" value="PNPLA_dom"/>
</dbReference>
<evidence type="ECO:0000313" key="7">
    <source>
        <dbReference type="Proteomes" id="UP000027192"/>
    </source>
</evidence>
<evidence type="ECO:0000256" key="3">
    <source>
        <dbReference type="ARBA" id="ARBA00023098"/>
    </source>
</evidence>
<feature type="active site" description="Proton acceptor" evidence="4">
    <location>
        <position position="159"/>
    </location>
</feature>
<dbReference type="EMBL" id="JMIB01000043">
    <property type="protein sequence ID" value="KDM89782.1"/>
    <property type="molecule type" value="Genomic_DNA"/>
</dbReference>
<dbReference type="PROSITE" id="PS51635">
    <property type="entry name" value="PNPLA"/>
    <property type="match status" value="1"/>
</dbReference>
<evidence type="ECO:0000256" key="4">
    <source>
        <dbReference type="PROSITE-ProRule" id="PRU01161"/>
    </source>
</evidence>
<feature type="domain" description="PNPLA" evidence="5">
    <location>
        <begin position="7"/>
        <end position="172"/>
    </location>
</feature>
<comment type="caution">
    <text evidence="4">Lacks conserved residue(s) required for the propagation of feature annotation.</text>
</comment>
<keyword evidence="3 4" id="KW-0443">Lipid metabolism</keyword>